<dbReference type="PANTHER" id="PTHR23507:SF1">
    <property type="entry name" value="FI18259P1-RELATED"/>
    <property type="match status" value="1"/>
</dbReference>
<keyword evidence="4" id="KW-0472">Membrane</keyword>
<dbReference type="Pfam" id="PF07690">
    <property type="entry name" value="MFS_1"/>
    <property type="match status" value="1"/>
</dbReference>
<dbReference type="AlphaFoldDB" id="A0A6S7I968"/>
<dbReference type="OrthoDB" id="3026777at2759"/>
<accession>A0A6S7I968</accession>
<dbReference type="SUPFAM" id="SSF103473">
    <property type="entry name" value="MFS general substrate transporter"/>
    <property type="match status" value="1"/>
</dbReference>
<sequence>MRAITVEPVAFVYVFALAMASPLLQQYIYDELSDYYSFTKREESKLCGNTSGVSDNITSLENRIQTEASHWFIGLSLASSLPSVFATFMYGSMSDATGRKPVLLVAVCGAFLRFVVVSLTVTFGWPFYVIFLGSFIEGLTGSFGAITGLCLAYIVDITNDSERSLRLGVLELSILLGAMASFLTSGIWLKNLGYIPPLWASAILLFLVCFYVTFFLQESLKEKQSFNKFSCLTNAKRIKDFILAKRGRYINVCLVLLFISFLFAVFDYFGSITVLFTKHYPLCWGPEMIGYYMATKVALAGIGMIFAFKVLTKCFAETLIVIIGCVCYILSNVIVGLAKTTATMFVSCIPALLAVAAPPCIRSIASKMVEKHDEGALCSVIAVTETIAQLLSPVTLNLLYPVGLNKLHLPGLAFFVQAGILMIPIMLFSVIHYLIQKNTFVAYAKMPEFIGENKVEVSA</sequence>
<comment type="caution">
    <text evidence="5">The sequence shown here is derived from an EMBL/GenBank/DDBJ whole genome shotgun (WGS) entry which is preliminary data.</text>
</comment>
<dbReference type="InterPro" id="IPR011701">
    <property type="entry name" value="MFS"/>
</dbReference>
<evidence type="ECO:0000313" key="6">
    <source>
        <dbReference type="Proteomes" id="UP001152795"/>
    </source>
</evidence>
<dbReference type="Proteomes" id="UP001152795">
    <property type="component" value="Unassembled WGS sequence"/>
</dbReference>
<protein>
    <submittedName>
        <fullName evidence="5">Proton-coupled folate transporter-like</fullName>
    </submittedName>
</protein>
<dbReference type="InterPro" id="IPR036259">
    <property type="entry name" value="MFS_trans_sf"/>
</dbReference>
<dbReference type="GO" id="GO:0016020">
    <property type="term" value="C:membrane"/>
    <property type="evidence" value="ECO:0007669"/>
    <property type="project" value="UniProtKB-SubCell"/>
</dbReference>
<evidence type="ECO:0000313" key="5">
    <source>
        <dbReference type="EMBL" id="CAB4012530.1"/>
    </source>
</evidence>
<dbReference type="EMBL" id="CACRXK020007546">
    <property type="protein sequence ID" value="CAB4012530.1"/>
    <property type="molecule type" value="Genomic_DNA"/>
</dbReference>
<comment type="subcellular location">
    <subcellularLocation>
        <location evidence="1">Membrane</location>
        <topology evidence="1">Multi-pass membrane protein</topology>
    </subcellularLocation>
</comment>
<dbReference type="GO" id="GO:0022857">
    <property type="term" value="F:transmembrane transporter activity"/>
    <property type="evidence" value="ECO:0007669"/>
    <property type="project" value="InterPro"/>
</dbReference>
<name>A0A6S7I968_PARCT</name>
<evidence type="ECO:0000256" key="1">
    <source>
        <dbReference type="ARBA" id="ARBA00004141"/>
    </source>
</evidence>
<gene>
    <name evidence="5" type="ORF">PACLA_8A070195</name>
</gene>
<organism evidence="5 6">
    <name type="scientific">Paramuricea clavata</name>
    <name type="common">Red gorgonian</name>
    <name type="synonym">Violescent sea-whip</name>
    <dbReference type="NCBI Taxonomy" id="317549"/>
    <lineage>
        <taxon>Eukaryota</taxon>
        <taxon>Metazoa</taxon>
        <taxon>Cnidaria</taxon>
        <taxon>Anthozoa</taxon>
        <taxon>Octocorallia</taxon>
        <taxon>Malacalcyonacea</taxon>
        <taxon>Plexauridae</taxon>
        <taxon>Paramuricea</taxon>
    </lineage>
</organism>
<keyword evidence="2" id="KW-0812">Transmembrane</keyword>
<dbReference type="PANTHER" id="PTHR23507">
    <property type="entry name" value="ZGC:174356"/>
    <property type="match status" value="1"/>
</dbReference>
<dbReference type="Gene3D" id="1.20.1250.20">
    <property type="entry name" value="MFS general substrate transporter like domains"/>
    <property type="match status" value="1"/>
</dbReference>
<keyword evidence="6" id="KW-1185">Reference proteome</keyword>
<reference evidence="5" key="1">
    <citation type="submission" date="2020-04" db="EMBL/GenBank/DDBJ databases">
        <authorList>
            <person name="Alioto T."/>
            <person name="Alioto T."/>
            <person name="Gomez Garrido J."/>
        </authorList>
    </citation>
    <scope>NUCLEOTIDE SEQUENCE</scope>
    <source>
        <strain evidence="5">A484AB</strain>
    </source>
</reference>
<proteinExistence type="predicted"/>
<evidence type="ECO:0000256" key="4">
    <source>
        <dbReference type="ARBA" id="ARBA00023136"/>
    </source>
</evidence>
<keyword evidence="3" id="KW-1133">Transmembrane helix</keyword>
<evidence type="ECO:0000256" key="3">
    <source>
        <dbReference type="ARBA" id="ARBA00022989"/>
    </source>
</evidence>
<evidence type="ECO:0000256" key="2">
    <source>
        <dbReference type="ARBA" id="ARBA00022692"/>
    </source>
</evidence>